<comment type="similarity">
    <text evidence="1">Belongs to the TenA family.</text>
</comment>
<evidence type="ECO:0000256" key="1">
    <source>
        <dbReference type="RuleBase" id="RU363093"/>
    </source>
</evidence>
<dbReference type="Proteomes" id="UP001141619">
    <property type="component" value="Unassembled WGS sequence"/>
</dbReference>
<dbReference type="EC" id="3.5.99.2" evidence="1"/>
<comment type="catalytic activity">
    <reaction evidence="1">
        <text>4-amino-5-aminomethyl-2-methylpyrimidine + H2O = 4-amino-5-hydroxymethyl-2-methylpyrimidine + NH4(+)</text>
        <dbReference type="Rhea" id="RHEA:31799"/>
        <dbReference type="ChEBI" id="CHEBI:15377"/>
        <dbReference type="ChEBI" id="CHEBI:16892"/>
        <dbReference type="ChEBI" id="CHEBI:28938"/>
        <dbReference type="ChEBI" id="CHEBI:63416"/>
        <dbReference type="EC" id="3.5.99.2"/>
    </reaction>
</comment>
<dbReference type="SUPFAM" id="SSF48613">
    <property type="entry name" value="Heme oxygenase-like"/>
    <property type="match status" value="1"/>
</dbReference>
<dbReference type="PANTHER" id="PTHR43198:SF2">
    <property type="entry name" value="SI:CH1073-67J19.1-RELATED"/>
    <property type="match status" value="1"/>
</dbReference>
<comment type="catalytic activity">
    <reaction evidence="1">
        <text>thiamine + H2O = 5-(2-hydroxyethyl)-4-methylthiazole + 4-amino-5-hydroxymethyl-2-methylpyrimidine + H(+)</text>
        <dbReference type="Rhea" id="RHEA:17509"/>
        <dbReference type="ChEBI" id="CHEBI:15377"/>
        <dbReference type="ChEBI" id="CHEBI:15378"/>
        <dbReference type="ChEBI" id="CHEBI:16892"/>
        <dbReference type="ChEBI" id="CHEBI:17957"/>
        <dbReference type="ChEBI" id="CHEBI:18385"/>
        <dbReference type="EC" id="3.5.99.2"/>
    </reaction>
</comment>
<comment type="function">
    <text evidence="1">Catalyzes an amino-pyrimidine hydrolysis reaction at the C5' of the pyrimidine moiety of thiamine compounds, a reaction that is part of a thiamine salvage pathway.</text>
</comment>
<reference evidence="3" key="2">
    <citation type="journal article" date="2023" name="Syst. Appl. Microbiol.">
        <title>Govania unica gen. nov., sp. nov., a rare biosphere bacterium that represents a novel family in the class Alphaproteobacteria.</title>
        <authorList>
            <person name="Vandamme P."/>
            <person name="Peeters C."/>
            <person name="Hettiarachchi A."/>
            <person name="Cnockaert M."/>
            <person name="Carlier A."/>
        </authorList>
    </citation>
    <scope>NUCLEOTIDE SEQUENCE</scope>
    <source>
        <strain evidence="3">LMG 31809</strain>
    </source>
</reference>
<keyword evidence="1" id="KW-0378">Hydrolase</keyword>
<evidence type="ECO:0000313" key="4">
    <source>
        <dbReference type="Proteomes" id="UP001141619"/>
    </source>
</evidence>
<dbReference type="GO" id="GO:0050334">
    <property type="term" value="F:thiaminase activity"/>
    <property type="evidence" value="ECO:0007669"/>
    <property type="project" value="UniProtKB-EC"/>
</dbReference>
<proteinExistence type="inferred from homology"/>
<comment type="pathway">
    <text evidence="1">Cofactor biosynthesis; thiamine diphosphate biosynthesis.</text>
</comment>
<accession>A0A9X3TZY6</accession>
<dbReference type="CDD" id="cd19365">
    <property type="entry name" value="TenA_C-like"/>
    <property type="match status" value="1"/>
</dbReference>
<feature type="domain" description="Thiaminase-2/PQQC" evidence="2">
    <location>
        <begin position="23"/>
        <end position="215"/>
    </location>
</feature>
<protein>
    <recommendedName>
        <fullName evidence="1">Aminopyrimidine aminohydrolase</fullName>
        <ecNumber evidence="1">3.5.99.2</ecNumber>
    </recommendedName>
</protein>
<dbReference type="Gene3D" id="1.20.910.10">
    <property type="entry name" value="Heme oxygenase-like"/>
    <property type="match status" value="1"/>
</dbReference>
<dbReference type="GO" id="GO:0009228">
    <property type="term" value="P:thiamine biosynthetic process"/>
    <property type="evidence" value="ECO:0007669"/>
    <property type="project" value="UniProtKB-KW"/>
</dbReference>
<dbReference type="Pfam" id="PF03070">
    <property type="entry name" value="TENA_THI-4"/>
    <property type="match status" value="1"/>
</dbReference>
<organism evidence="3 4">
    <name type="scientific">Govanella unica</name>
    <dbReference type="NCBI Taxonomy" id="2975056"/>
    <lineage>
        <taxon>Bacteria</taxon>
        <taxon>Pseudomonadati</taxon>
        <taxon>Pseudomonadota</taxon>
        <taxon>Alphaproteobacteria</taxon>
        <taxon>Emcibacterales</taxon>
        <taxon>Govanellaceae</taxon>
        <taxon>Govanella</taxon>
    </lineage>
</organism>
<dbReference type="NCBIfam" id="TIGR04306">
    <property type="entry name" value="salvage_TenA"/>
    <property type="match status" value="1"/>
</dbReference>
<dbReference type="AlphaFoldDB" id="A0A9X3TZY6"/>
<evidence type="ECO:0000259" key="2">
    <source>
        <dbReference type="Pfam" id="PF03070"/>
    </source>
</evidence>
<keyword evidence="4" id="KW-1185">Reference proteome</keyword>
<dbReference type="InterPro" id="IPR016084">
    <property type="entry name" value="Haem_Oase-like_multi-hlx"/>
</dbReference>
<dbReference type="EMBL" id="JANWOI010000004">
    <property type="protein sequence ID" value="MDA5194557.1"/>
    <property type="molecule type" value="Genomic_DNA"/>
</dbReference>
<dbReference type="InterPro" id="IPR027574">
    <property type="entry name" value="Thiaminase_II"/>
</dbReference>
<keyword evidence="1" id="KW-0784">Thiamine biosynthesis</keyword>
<dbReference type="GO" id="GO:0005829">
    <property type="term" value="C:cytosol"/>
    <property type="evidence" value="ECO:0007669"/>
    <property type="project" value="TreeGrafter"/>
</dbReference>
<comment type="caution">
    <text evidence="3">The sequence shown here is derived from an EMBL/GenBank/DDBJ whole genome shotgun (WGS) entry which is preliminary data.</text>
</comment>
<dbReference type="PANTHER" id="PTHR43198">
    <property type="entry name" value="BIFUNCTIONAL TH2 PROTEIN"/>
    <property type="match status" value="1"/>
</dbReference>
<reference evidence="3" key="1">
    <citation type="submission" date="2022-08" db="EMBL/GenBank/DDBJ databases">
        <authorList>
            <person name="Vandamme P."/>
            <person name="Hettiarachchi A."/>
            <person name="Peeters C."/>
            <person name="Cnockaert M."/>
            <person name="Carlier A."/>
        </authorList>
    </citation>
    <scope>NUCLEOTIDE SEQUENCE</scope>
    <source>
        <strain evidence="3">LMG 31809</strain>
    </source>
</reference>
<gene>
    <name evidence="3" type="primary">tenA</name>
    <name evidence="3" type="ORF">NYP16_11410</name>
</gene>
<dbReference type="InterPro" id="IPR050967">
    <property type="entry name" value="Thiamine_Salvage_TenA"/>
</dbReference>
<name>A0A9X3TZY6_9PROT</name>
<sequence length="223" mass="24636">MTKFSDDLWHGIDGLLTKILDLPFNRDLASGTLDADRFRFYVMQDSLYLNSYSRALSVASAKSPTTEAMLFFAQSAQVALEVERALHAGFLHQFGVSDADLAAAQKSPACAGYSNFLLATAATGSYEELVAAILPCFWIYWHVGQEIAKISAPDNPYQAWVDTYNAPAFADAVKEAIAITDATAAAASPAERQRMVTAFNLCSVYEWMFWDSAYRQEQWPVTV</sequence>
<dbReference type="RefSeq" id="WP_274944263.1">
    <property type="nucleotide sequence ID" value="NZ_JANWOI010000004.1"/>
</dbReference>
<evidence type="ECO:0000313" key="3">
    <source>
        <dbReference type="EMBL" id="MDA5194557.1"/>
    </source>
</evidence>
<dbReference type="InterPro" id="IPR004305">
    <property type="entry name" value="Thiaminase-2/PQQC"/>
</dbReference>